<dbReference type="InterPro" id="IPR036188">
    <property type="entry name" value="FAD/NAD-bd_sf"/>
</dbReference>
<sequence>MANYDVIVIGAGPGGYVCAIRCAQLGLKTAVVEGRETLGGTCLNVGCIPSKALLHASHQLHEAEHNFAKMGLKGKSPSVDWKQMQAYKDEVIDGNTKGIEFLFKKNKIDWLKGWGSIPAAGKVKVGDEVHEAKNIIIASGSEPSALPGVVVDEKVVVTSTGALSLGKVPKKMIVIGAGVIGLELGSVYSRLGAEVTVIEFLKEITPGMDPEVQKTFQRILKKQGLKFVMGAAVQKTEATKTKAKVTYKLLKDDSEHVIDADTVLVATGRKPYSDGLGLDALGVEMTPRGQIKVSSDWQTNVPGIYAIGDVTEGPMLAHKAEDEGMAAAEQVAGNHGHVNYGVIPGVIYTWPEVANVGETEATLKEQGRAYKVGKFMFMGNGRAKANFAADGFVKILADKETDRILGAHIIGPAAGDLIHEVCVAMEFGASAEDLALTCHAHPTYSEAVREAALACGDGPIHS</sequence>
<dbReference type="GO" id="GO:0005737">
    <property type="term" value="C:cytoplasm"/>
    <property type="evidence" value="ECO:0007669"/>
    <property type="project" value="UniProtKB-ARBA"/>
</dbReference>
<evidence type="ECO:0000256" key="9">
    <source>
        <dbReference type="ARBA" id="ARBA00049187"/>
    </source>
</evidence>
<organism evidence="16 17">
    <name type="scientific">Ruegeria conchae</name>
    <dbReference type="NCBI Taxonomy" id="981384"/>
    <lineage>
        <taxon>Bacteria</taxon>
        <taxon>Pseudomonadati</taxon>
        <taxon>Pseudomonadota</taxon>
        <taxon>Alphaproteobacteria</taxon>
        <taxon>Rhodobacterales</taxon>
        <taxon>Roseobacteraceae</taxon>
        <taxon>Ruegeria</taxon>
    </lineage>
</organism>
<feature type="domain" description="FAD/NAD(P)-binding" evidence="15">
    <location>
        <begin position="4"/>
        <end position="324"/>
    </location>
</feature>
<comment type="cofactor">
    <cofactor evidence="11 13">
        <name>FAD</name>
        <dbReference type="ChEBI" id="CHEBI:57692"/>
    </cofactor>
    <text evidence="11 13">Binds 1 FAD per subunit.</text>
</comment>
<feature type="domain" description="Pyridine nucleotide-disulphide oxidoreductase dimerisation" evidence="14">
    <location>
        <begin position="343"/>
        <end position="452"/>
    </location>
</feature>
<feature type="binding site" evidence="11">
    <location>
        <position position="268"/>
    </location>
    <ligand>
        <name>NAD(+)</name>
        <dbReference type="ChEBI" id="CHEBI:57540"/>
    </ligand>
</feature>
<dbReference type="GO" id="GO:0050660">
    <property type="term" value="F:flavin adenine dinucleotide binding"/>
    <property type="evidence" value="ECO:0007669"/>
    <property type="project" value="InterPro"/>
</dbReference>
<comment type="similarity">
    <text evidence="1 13">Belongs to the class-I pyridine nucleotide-disulfide oxidoreductase family.</text>
</comment>
<dbReference type="OrthoDB" id="9776382at2"/>
<evidence type="ECO:0000256" key="3">
    <source>
        <dbReference type="ARBA" id="ARBA00022630"/>
    </source>
</evidence>
<keyword evidence="8 13" id="KW-0676">Redox-active center</keyword>
<dbReference type="EC" id="1.8.1.4" evidence="2 13"/>
<keyword evidence="4 11" id="KW-0274">FAD</keyword>
<evidence type="ECO:0000256" key="8">
    <source>
        <dbReference type="ARBA" id="ARBA00023284"/>
    </source>
</evidence>
<evidence type="ECO:0000256" key="2">
    <source>
        <dbReference type="ARBA" id="ARBA00012608"/>
    </source>
</evidence>
<dbReference type="EMBL" id="RCCT01000005">
    <property type="protein sequence ID" value="RLK02703.1"/>
    <property type="molecule type" value="Genomic_DNA"/>
</dbReference>
<keyword evidence="5 13" id="KW-0560">Oxidoreductase</keyword>
<dbReference type="PRINTS" id="PR00368">
    <property type="entry name" value="FADPNR"/>
</dbReference>
<evidence type="ECO:0000256" key="6">
    <source>
        <dbReference type="ARBA" id="ARBA00023027"/>
    </source>
</evidence>
<dbReference type="PANTHER" id="PTHR22912">
    <property type="entry name" value="DISULFIDE OXIDOREDUCTASE"/>
    <property type="match status" value="1"/>
</dbReference>
<comment type="caution">
    <text evidence="16">The sequence shown here is derived from an EMBL/GenBank/DDBJ whole genome shotgun (WGS) entry which is preliminary data.</text>
</comment>
<keyword evidence="11" id="KW-0547">Nucleotide-binding</keyword>
<dbReference type="PROSITE" id="PS00076">
    <property type="entry name" value="PYRIDINE_REDOX_1"/>
    <property type="match status" value="1"/>
</dbReference>
<evidence type="ECO:0000256" key="13">
    <source>
        <dbReference type="RuleBase" id="RU003692"/>
    </source>
</evidence>
<dbReference type="NCBIfam" id="TIGR01350">
    <property type="entry name" value="lipoamide_DH"/>
    <property type="match status" value="1"/>
</dbReference>
<evidence type="ECO:0000259" key="14">
    <source>
        <dbReference type="Pfam" id="PF02852"/>
    </source>
</evidence>
<dbReference type="AlphaFoldDB" id="A0A497Z722"/>
<comment type="catalytic activity">
    <reaction evidence="9 13">
        <text>N(6)-[(R)-dihydrolipoyl]-L-lysyl-[protein] + NAD(+) = N(6)-[(R)-lipoyl]-L-lysyl-[protein] + NADH + H(+)</text>
        <dbReference type="Rhea" id="RHEA:15045"/>
        <dbReference type="Rhea" id="RHEA-COMP:10474"/>
        <dbReference type="Rhea" id="RHEA-COMP:10475"/>
        <dbReference type="ChEBI" id="CHEBI:15378"/>
        <dbReference type="ChEBI" id="CHEBI:57540"/>
        <dbReference type="ChEBI" id="CHEBI:57945"/>
        <dbReference type="ChEBI" id="CHEBI:83099"/>
        <dbReference type="ChEBI" id="CHEBI:83100"/>
        <dbReference type="EC" id="1.8.1.4"/>
    </reaction>
</comment>
<dbReference type="InterPro" id="IPR001100">
    <property type="entry name" value="Pyr_nuc-diS_OxRdtase"/>
</dbReference>
<dbReference type="InterPro" id="IPR004099">
    <property type="entry name" value="Pyr_nucl-diS_OxRdtase_dimer"/>
</dbReference>
<dbReference type="GO" id="GO:0004148">
    <property type="term" value="F:dihydrolipoyl dehydrogenase (NADH) activity"/>
    <property type="evidence" value="ECO:0007669"/>
    <property type="project" value="UniProtKB-EC"/>
</dbReference>
<dbReference type="InterPro" id="IPR016156">
    <property type="entry name" value="FAD/NAD-linked_Rdtase_dimer_sf"/>
</dbReference>
<keyword evidence="6 11" id="KW-0520">NAD</keyword>
<keyword evidence="17" id="KW-1185">Reference proteome</keyword>
<feature type="binding site" evidence="11">
    <location>
        <position position="199"/>
    </location>
    <ligand>
        <name>NAD(+)</name>
        <dbReference type="ChEBI" id="CHEBI:57540"/>
    </ligand>
</feature>
<dbReference type="Pfam" id="PF02852">
    <property type="entry name" value="Pyr_redox_dim"/>
    <property type="match status" value="1"/>
</dbReference>
<evidence type="ECO:0000256" key="12">
    <source>
        <dbReference type="PIRSR" id="PIRSR000350-4"/>
    </source>
</evidence>
<dbReference type="PIRSF" id="PIRSF000350">
    <property type="entry name" value="Mercury_reductase_MerA"/>
    <property type="match status" value="1"/>
</dbReference>
<dbReference type="InterPro" id="IPR023753">
    <property type="entry name" value="FAD/NAD-binding_dom"/>
</dbReference>
<dbReference type="FunFam" id="3.30.390.30:FF:000001">
    <property type="entry name" value="Dihydrolipoyl dehydrogenase"/>
    <property type="match status" value="1"/>
</dbReference>
<comment type="miscellaneous">
    <text evidence="13">The active site is a redox-active disulfide bond.</text>
</comment>
<keyword evidence="7" id="KW-1015">Disulfide bond</keyword>
<evidence type="ECO:0000256" key="1">
    <source>
        <dbReference type="ARBA" id="ARBA00007532"/>
    </source>
</evidence>
<dbReference type="InterPro" id="IPR006258">
    <property type="entry name" value="Lipoamide_DH"/>
</dbReference>
<accession>A0A497Z722</accession>
<evidence type="ECO:0000313" key="17">
    <source>
        <dbReference type="Proteomes" id="UP000271700"/>
    </source>
</evidence>
<evidence type="ECO:0000256" key="10">
    <source>
        <dbReference type="PIRSR" id="PIRSR000350-2"/>
    </source>
</evidence>
<dbReference type="SUPFAM" id="SSF55424">
    <property type="entry name" value="FAD/NAD-linked reductases, dimerisation (C-terminal) domain"/>
    <property type="match status" value="1"/>
</dbReference>
<feature type="binding site" evidence="11">
    <location>
        <position position="51"/>
    </location>
    <ligand>
        <name>FAD</name>
        <dbReference type="ChEBI" id="CHEBI:57692"/>
    </ligand>
</feature>
<dbReference type="SUPFAM" id="SSF51905">
    <property type="entry name" value="FAD/NAD(P)-binding domain"/>
    <property type="match status" value="1"/>
</dbReference>
<feature type="binding site" evidence="11">
    <location>
        <begin position="315"/>
        <end position="318"/>
    </location>
    <ligand>
        <name>FAD</name>
        <dbReference type="ChEBI" id="CHEBI:57692"/>
    </ligand>
</feature>
<dbReference type="RefSeq" id="WP_010443690.1">
    <property type="nucleotide sequence ID" value="NZ_AEYW01000025.1"/>
</dbReference>
<reference evidence="16 17" key="1">
    <citation type="submission" date="2018-10" db="EMBL/GenBank/DDBJ databases">
        <title>Genomic Encyclopedia of Archaeal and Bacterial Type Strains, Phase II (KMG-II): from individual species to whole genera.</title>
        <authorList>
            <person name="Goeker M."/>
        </authorList>
    </citation>
    <scope>NUCLEOTIDE SEQUENCE [LARGE SCALE GENOMIC DNA]</scope>
    <source>
        <strain evidence="16 17">DSM 29317</strain>
    </source>
</reference>
<evidence type="ECO:0000256" key="5">
    <source>
        <dbReference type="ARBA" id="ARBA00023002"/>
    </source>
</evidence>
<feature type="binding site" evidence="11">
    <location>
        <position position="309"/>
    </location>
    <ligand>
        <name>FAD</name>
        <dbReference type="ChEBI" id="CHEBI:57692"/>
    </ligand>
</feature>
<evidence type="ECO:0000313" key="16">
    <source>
        <dbReference type="EMBL" id="RLK02703.1"/>
    </source>
</evidence>
<dbReference type="Proteomes" id="UP000271700">
    <property type="component" value="Unassembled WGS sequence"/>
</dbReference>
<dbReference type="STRING" id="981384.GCA_000192475_00257"/>
<evidence type="ECO:0000256" key="7">
    <source>
        <dbReference type="ARBA" id="ARBA00023157"/>
    </source>
</evidence>
<evidence type="ECO:0000259" key="15">
    <source>
        <dbReference type="Pfam" id="PF07992"/>
    </source>
</evidence>
<gene>
    <name evidence="16" type="ORF">CLV75_3255</name>
</gene>
<evidence type="ECO:0000256" key="11">
    <source>
        <dbReference type="PIRSR" id="PIRSR000350-3"/>
    </source>
</evidence>
<evidence type="ECO:0000256" key="4">
    <source>
        <dbReference type="ARBA" id="ARBA00022827"/>
    </source>
</evidence>
<dbReference type="Gene3D" id="3.50.50.60">
    <property type="entry name" value="FAD/NAD(P)-binding domain"/>
    <property type="match status" value="2"/>
</dbReference>
<dbReference type="PRINTS" id="PR00411">
    <property type="entry name" value="PNDRDTASEI"/>
</dbReference>
<feature type="disulfide bond" description="Redox-active" evidence="12">
    <location>
        <begin position="42"/>
        <end position="47"/>
    </location>
</feature>
<keyword evidence="3 13" id="KW-0285">Flavoprotein</keyword>
<dbReference type="Pfam" id="PF07992">
    <property type="entry name" value="Pyr_redox_2"/>
    <property type="match status" value="1"/>
</dbReference>
<feature type="active site" description="Proton acceptor" evidence="10">
    <location>
        <position position="441"/>
    </location>
</feature>
<protein>
    <recommendedName>
        <fullName evidence="2 13">Dihydrolipoyl dehydrogenase</fullName>
        <ecNumber evidence="2 13">1.8.1.4</ecNumber>
    </recommendedName>
</protein>
<dbReference type="InterPro" id="IPR012999">
    <property type="entry name" value="Pyr_OxRdtase_I_AS"/>
</dbReference>
<feature type="binding site" evidence="11">
    <location>
        <begin position="176"/>
        <end position="183"/>
    </location>
    <ligand>
        <name>NAD(+)</name>
        <dbReference type="ChEBI" id="CHEBI:57540"/>
    </ligand>
</feature>
<name>A0A497Z722_9RHOB</name>
<dbReference type="PANTHER" id="PTHR22912:SF151">
    <property type="entry name" value="DIHYDROLIPOYL DEHYDROGENASE, MITOCHONDRIAL"/>
    <property type="match status" value="1"/>
</dbReference>
<feature type="binding site" evidence="11">
    <location>
        <position position="115"/>
    </location>
    <ligand>
        <name>FAD</name>
        <dbReference type="ChEBI" id="CHEBI:57692"/>
    </ligand>
</feature>
<dbReference type="Gene3D" id="3.30.390.30">
    <property type="match status" value="1"/>
</dbReference>
<dbReference type="InterPro" id="IPR050151">
    <property type="entry name" value="Class-I_Pyr_Nuc-Dis_Oxidored"/>
</dbReference>
<proteinExistence type="inferred from homology"/>
<dbReference type="GO" id="GO:0006103">
    <property type="term" value="P:2-oxoglutarate metabolic process"/>
    <property type="evidence" value="ECO:0007669"/>
    <property type="project" value="TreeGrafter"/>
</dbReference>